<protein>
    <recommendedName>
        <fullName evidence="1">DNA (cytosine-5-)-methyltransferase</fullName>
        <ecNumber evidence="1">2.1.1.37</ecNumber>
    </recommendedName>
</protein>
<dbReference type="InterPro" id="IPR018117">
    <property type="entry name" value="C5_DNA_meth_AS"/>
</dbReference>
<dbReference type="RefSeq" id="WP_014288666.1">
    <property type="nucleotide sequence ID" value="NC_016645.1"/>
</dbReference>
<dbReference type="REBASE" id="41361">
    <property type="entry name" value="M.Psp1860ORF1413P"/>
</dbReference>
<dbReference type="InterPro" id="IPR029063">
    <property type="entry name" value="SAM-dependent_MTases_sf"/>
</dbReference>
<keyword evidence="3" id="KW-0808">Transferase</keyword>
<dbReference type="PROSITE" id="PS51679">
    <property type="entry name" value="SAM_MT_C5"/>
    <property type="match status" value="1"/>
</dbReference>
<dbReference type="eggNOG" id="arCOG04157">
    <property type="taxonomic scope" value="Archaea"/>
</dbReference>
<dbReference type="AlphaFoldDB" id="G7VE67"/>
<keyword evidence="2 6" id="KW-0489">Methyltransferase</keyword>
<keyword evidence="4" id="KW-0949">S-adenosyl-L-methionine</keyword>
<sequence length="474" mass="53555">MLRIASLFSGAGGLDWGFKMVGTYDIVFANDVLYAATRTYSRNFGMKLIECGEDVVEAVPRAVMACDVEKIIFSPLADKVDILIGGPPCQDFSIIRGPPWDRNGIKVKRGKLYAHFVRALAVLQPKAFVFENVPGLLSANDGYAFQTIIEDLARLNIRWEDIKKMLPLEVNGRVVNSGYEIIYSGVSDFSALGVPQRRKRLIIVGIRRDLFSSPQQIREARTLLERAISGDDSLFKKYPLTPLEVFEGRTLTQLQDSYVEIMEKWKGIWREVGTERAKRWKREVWDKLTLDVVEDYLRLNGIERADEAEFEEAMKLHERTLKQLGYYGVPVAELRLPDGTTDLPKNGRNTVERVRRIPPGENHEFVYGTPWEVEGKGISLVYRRLHPLQPAYTVVAYGGGGTYGYHYDRDRAALTLREKARLQTFPDSFLFYGSKAQIRAQIGEAVPPLAAAEIAKALLTILEKLEPLSPIPKA</sequence>
<comment type="similarity">
    <text evidence="5">Belongs to the class I-like SAM-binding methyltransferase superfamily. C5-methyltransferase family.</text>
</comment>
<dbReference type="HOGENOM" id="CLU_006958_2_0_2"/>
<dbReference type="Proteomes" id="UP000005867">
    <property type="component" value="Chromosome"/>
</dbReference>
<organism evidence="6 7">
    <name type="scientific">Pyrobaculum ferrireducens</name>
    <dbReference type="NCBI Taxonomy" id="1104324"/>
    <lineage>
        <taxon>Archaea</taxon>
        <taxon>Thermoproteota</taxon>
        <taxon>Thermoprotei</taxon>
        <taxon>Thermoproteales</taxon>
        <taxon>Thermoproteaceae</taxon>
        <taxon>Pyrobaculum</taxon>
    </lineage>
</organism>
<dbReference type="NCBIfam" id="TIGR00675">
    <property type="entry name" value="dcm"/>
    <property type="match status" value="1"/>
</dbReference>
<evidence type="ECO:0000256" key="4">
    <source>
        <dbReference type="ARBA" id="ARBA00022691"/>
    </source>
</evidence>
<dbReference type="PRINTS" id="PR00105">
    <property type="entry name" value="C5METTRFRASE"/>
</dbReference>
<dbReference type="OrthoDB" id="5033at2157"/>
<dbReference type="EMBL" id="CP003098">
    <property type="protein sequence ID" value="AET32840.1"/>
    <property type="molecule type" value="Genomic_DNA"/>
</dbReference>
<reference evidence="6 7" key="1">
    <citation type="journal article" date="2012" name="J. Bacteriol.">
        <title>Complete genome sequence of strain 1860, a crenarchaeon of the genus pyrobaculum able to grow with various electron acceptors.</title>
        <authorList>
            <person name="Mardanov A.V."/>
            <person name="Gumerov V.M."/>
            <person name="Slobodkina G.B."/>
            <person name="Beletsky A.V."/>
            <person name="Bonch-Osmolovskaya E.A."/>
            <person name="Ravin N.V."/>
            <person name="Skryabin K.G."/>
        </authorList>
    </citation>
    <scope>NUCLEOTIDE SEQUENCE [LARGE SCALE GENOMIC DNA]</scope>
    <source>
        <strain evidence="6 7">1860</strain>
    </source>
</reference>
<dbReference type="Pfam" id="PF00145">
    <property type="entry name" value="DNA_methylase"/>
    <property type="match status" value="1"/>
</dbReference>
<dbReference type="InterPro" id="IPR001525">
    <property type="entry name" value="C5_MeTfrase"/>
</dbReference>
<dbReference type="Gene3D" id="3.90.120.10">
    <property type="entry name" value="DNA Methylase, subunit A, domain 2"/>
    <property type="match status" value="1"/>
</dbReference>
<dbReference type="GeneID" id="11595673"/>
<dbReference type="GO" id="GO:0044027">
    <property type="term" value="P:negative regulation of gene expression via chromosomal CpG island methylation"/>
    <property type="evidence" value="ECO:0007669"/>
    <property type="project" value="TreeGrafter"/>
</dbReference>
<dbReference type="BioCyc" id="PSP1104324:GJSN-1390-MONOMER"/>
<dbReference type="GO" id="GO:0032259">
    <property type="term" value="P:methylation"/>
    <property type="evidence" value="ECO:0007669"/>
    <property type="project" value="UniProtKB-KW"/>
</dbReference>
<dbReference type="SUPFAM" id="SSF53335">
    <property type="entry name" value="S-adenosyl-L-methionine-dependent methyltransferases"/>
    <property type="match status" value="1"/>
</dbReference>
<evidence type="ECO:0000256" key="2">
    <source>
        <dbReference type="ARBA" id="ARBA00022603"/>
    </source>
</evidence>
<name>G7VE67_9CREN</name>
<dbReference type="Gene3D" id="3.40.50.150">
    <property type="entry name" value="Vaccinia Virus protein VP39"/>
    <property type="match status" value="1"/>
</dbReference>
<dbReference type="GO" id="GO:0003886">
    <property type="term" value="F:DNA (cytosine-5-)-methyltransferase activity"/>
    <property type="evidence" value="ECO:0007669"/>
    <property type="project" value="UniProtKB-EC"/>
</dbReference>
<keyword evidence="7" id="KW-1185">Reference proteome</keyword>
<dbReference type="KEGG" id="pyr:P186_1413"/>
<gene>
    <name evidence="6" type="ORF">P186_1413</name>
</gene>
<dbReference type="PANTHER" id="PTHR10629:SF52">
    <property type="entry name" value="DNA (CYTOSINE-5)-METHYLTRANSFERASE 1"/>
    <property type="match status" value="1"/>
</dbReference>
<proteinExistence type="inferred from homology"/>
<accession>G7VE67</accession>
<dbReference type="EC" id="2.1.1.37" evidence="1"/>
<evidence type="ECO:0000256" key="3">
    <source>
        <dbReference type="ARBA" id="ARBA00022679"/>
    </source>
</evidence>
<evidence type="ECO:0000256" key="5">
    <source>
        <dbReference type="RuleBase" id="RU000416"/>
    </source>
</evidence>
<dbReference type="STRING" id="1104324.P186_1413"/>
<dbReference type="InterPro" id="IPR050390">
    <property type="entry name" value="C5-Methyltransferase"/>
</dbReference>
<dbReference type="PANTHER" id="PTHR10629">
    <property type="entry name" value="CYTOSINE-SPECIFIC METHYLTRANSFERASE"/>
    <property type="match status" value="1"/>
</dbReference>
<evidence type="ECO:0000313" key="6">
    <source>
        <dbReference type="EMBL" id="AET32840.1"/>
    </source>
</evidence>
<dbReference type="GO" id="GO:0003677">
    <property type="term" value="F:DNA binding"/>
    <property type="evidence" value="ECO:0007669"/>
    <property type="project" value="TreeGrafter"/>
</dbReference>
<evidence type="ECO:0000313" key="7">
    <source>
        <dbReference type="Proteomes" id="UP000005867"/>
    </source>
</evidence>
<dbReference type="PROSITE" id="PS00094">
    <property type="entry name" value="C5_MTASE_1"/>
    <property type="match status" value="1"/>
</dbReference>
<evidence type="ECO:0000256" key="1">
    <source>
        <dbReference type="ARBA" id="ARBA00011975"/>
    </source>
</evidence>